<keyword evidence="2" id="KW-1185">Reference proteome</keyword>
<accession>A0AAP0F706</accession>
<dbReference type="EMBL" id="JBBNAG010000009">
    <property type="protein sequence ID" value="KAK9105067.1"/>
    <property type="molecule type" value="Genomic_DNA"/>
</dbReference>
<organism evidence="1 2">
    <name type="scientific">Stephania cephalantha</name>
    <dbReference type="NCBI Taxonomy" id="152367"/>
    <lineage>
        <taxon>Eukaryota</taxon>
        <taxon>Viridiplantae</taxon>
        <taxon>Streptophyta</taxon>
        <taxon>Embryophyta</taxon>
        <taxon>Tracheophyta</taxon>
        <taxon>Spermatophyta</taxon>
        <taxon>Magnoliopsida</taxon>
        <taxon>Ranunculales</taxon>
        <taxon>Menispermaceae</taxon>
        <taxon>Menispermoideae</taxon>
        <taxon>Cissampelideae</taxon>
        <taxon>Stephania</taxon>
    </lineage>
</organism>
<proteinExistence type="predicted"/>
<gene>
    <name evidence="1" type="ORF">Scep_021911</name>
</gene>
<reference evidence="1 2" key="1">
    <citation type="submission" date="2024-01" db="EMBL/GenBank/DDBJ databases">
        <title>Genome assemblies of Stephania.</title>
        <authorList>
            <person name="Yang L."/>
        </authorList>
    </citation>
    <scope>NUCLEOTIDE SEQUENCE [LARGE SCALE GENOMIC DNA]</scope>
    <source>
        <strain evidence="1">JXDWG</strain>
        <tissue evidence="1">Leaf</tissue>
    </source>
</reference>
<protein>
    <submittedName>
        <fullName evidence="1">Uncharacterized protein</fullName>
    </submittedName>
</protein>
<dbReference type="Proteomes" id="UP001419268">
    <property type="component" value="Unassembled WGS sequence"/>
</dbReference>
<evidence type="ECO:0000313" key="1">
    <source>
        <dbReference type="EMBL" id="KAK9105067.1"/>
    </source>
</evidence>
<sequence length="51" mass="5941">MCSLLSLFYFRNSRVQHTRWTVDTDFMSVSMSTRVDTGTPTQSDESVLHRI</sequence>
<name>A0AAP0F706_9MAGN</name>
<comment type="caution">
    <text evidence="1">The sequence shown here is derived from an EMBL/GenBank/DDBJ whole genome shotgun (WGS) entry which is preliminary data.</text>
</comment>
<evidence type="ECO:0000313" key="2">
    <source>
        <dbReference type="Proteomes" id="UP001419268"/>
    </source>
</evidence>
<dbReference type="AlphaFoldDB" id="A0AAP0F706"/>